<keyword evidence="2" id="KW-0442">Lipid degradation</keyword>
<dbReference type="EMBL" id="FNCG01000034">
    <property type="protein sequence ID" value="SDI80422.1"/>
    <property type="molecule type" value="Genomic_DNA"/>
</dbReference>
<proteinExistence type="predicted"/>
<protein>
    <submittedName>
        <fullName evidence="5">Predicted acylesterase/phospholipase RssA, contains patatin domain</fullName>
    </submittedName>
</protein>
<evidence type="ECO:0000256" key="1">
    <source>
        <dbReference type="ARBA" id="ARBA00023098"/>
    </source>
</evidence>
<evidence type="ECO:0000313" key="6">
    <source>
        <dbReference type="Proteomes" id="UP000199705"/>
    </source>
</evidence>
<keyword evidence="6" id="KW-1185">Reference proteome</keyword>
<evidence type="ECO:0000259" key="4">
    <source>
        <dbReference type="PROSITE" id="PS51635"/>
    </source>
</evidence>
<dbReference type="SUPFAM" id="SSF52151">
    <property type="entry name" value="FabD/lysophospholipase-like"/>
    <property type="match status" value="1"/>
</dbReference>
<evidence type="ECO:0000256" key="2">
    <source>
        <dbReference type="PROSITE-ProRule" id="PRU01161"/>
    </source>
</evidence>
<dbReference type="PROSITE" id="PS51635">
    <property type="entry name" value="PNPLA"/>
    <property type="match status" value="1"/>
</dbReference>
<dbReference type="Proteomes" id="UP000199705">
    <property type="component" value="Unassembled WGS sequence"/>
</dbReference>
<gene>
    <name evidence="5" type="ORF">SAMN05192573_1345</name>
</gene>
<feature type="short sequence motif" description="DGA/G" evidence="2">
    <location>
        <begin position="231"/>
        <end position="233"/>
    </location>
</feature>
<keyword evidence="3" id="KW-0472">Membrane</keyword>
<feature type="transmembrane region" description="Helical" evidence="3">
    <location>
        <begin position="329"/>
        <end position="347"/>
    </location>
</feature>
<dbReference type="GO" id="GO:0016787">
    <property type="term" value="F:hydrolase activity"/>
    <property type="evidence" value="ECO:0007669"/>
    <property type="project" value="UniProtKB-UniRule"/>
</dbReference>
<organism evidence="5 6">
    <name type="scientific">Mucilaginibacter gossypii</name>
    <dbReference type="NCBI Taxonomy" id="551996"/>
    <lineage>
        <taxon>Bacteria</taxon>
        <taxon>Pseudomonadati</taxon>
        <taxon>Bacteroidota</taxon>
        <taxon>Sphingobacteriia</taxon>
        <taxon>Sphingobacteriales</taxon>
        <taxon>Sphingobacteriaceae</taxon>
        <taxon>Mucilaginibacter</taxon>
    </lineage>
</organism>
<accession>A0A1G8NJV6</accession>
<dbReference type="AlphaFoldDB" id="A0A1G8NJV6"/>
<dbReference type="RefSeq" id="WP_091176421.1">
    <property type="nucleotide sequence ID" value="NZ_FNCG01000034.1"/>
</dbReference>
<dbReference type="STRING" id="551996.SAMN05192573_1345"/>
<dbReference type="GO" id="GO:0016042">
    <property type="term" value="P:lipid catabolic process"/>
    <property type="evidence" value="ECO:0007669"/>
    <property type="project" value="UniProtKB-UniRule"/>
</dbReference>
<keyword evidence="2" id="KW-0378">Hydrolase</keyword>
<dbReference type="Gene3D" id="3.40.1090.10">
    <property type="entry name" value="Cytosolic phospholipase A2 catalytic domain"/>
    <property type="match status" value="1"/>
</dbReference>
<keyword evidence="3" id="KW-0812">Transmembrane</keyword>
<evidence type="ECO:0000313" key="5">
    <source>
        <dbReference type="EMBL" id="SDI80422.1"/>
    </source>
</evidence>
<feature type="active site" description="Proton acceptor" evidence="2">
    <location>
        <position position="231"/>
    </location>
</feature>
<sequence>MSHTQISSHPLEKIALSCSGGGYRAASYHLGAISYLNRLQYQGKPLLENVKMISTVSGGTITGIVYALGKAHKDEFETIFNFLISQLKQLDLVKAGISQLNPDAVWTNTAKSKNLINAFALQYDEHLTRHATIADLDLSHTHLEAAVFNTTEFTNAVDFRFRNKAAGYCGNFYLMVDGETAAETRLGDVMAASSCFPGGFEPILWPQDFVHDQAPRLRALAAANKPTGLMDGGIYDNQGISSILNYRKNDAEAYFDLIIVSDVASPYMEAYQPAPETAKTGFYKWTLKDLAARSASVSDRTSYVLLGIVLLGLIIPVFTQYRLNFGNGLSLGFAAAALILWIGKVLAVKRLRAALSWTFDRLTQKIPGFYRDKLAHLHLEDLSLHRIEPLLLNRLVSLVDLLMNVFLKVVRRLNYNILYHNTAFDYRRIGNLIKQLTEEDFVNSRERLEQDGGADPNVARHSVLTGTYQDVIGPELKKVTEEAAGFGTTLWFTDQDVVSDMLDKLIITGQATMCYNLVEYLEQLIYTTGNGFAALPAEGQQAIQETYEQCKTDWKQFRDAPGFMLKPGPQEQG</sequence>
<feature type="domain" description="PNPLA" evidence="4">
    <location>
        <begin position="17"/>
        <end position="244"/>
    </location>
</feature>
<feature type="transmembrane region" description="Helical" evidence="3">
    <location>
        <begin position="303"/>
        <end position="323"/>
    </location>
</feature>
<keyword evidence="1 2" id="KW-0443">Lipid metabolism</keyword>
<evidence type="ECO:0000256" key="3">
    <source>
        <dbReference type="SAM" id="Phobius"/>
    </source>
</evidence>
<keyword evidence="3" id="KW-1133">Transmembrane helix</keyword>
<reference evidence="6" key="1">
    <citation type="submission" date="2016-10" db="EMBL/GenBank/DDBJ databases">
        <authorList>
            <person name="Varghese N."/>
            <person name="Submissions S."/>
        </authorList>
    </citation>
    <scope>NUCLEOTIDE SEQUENCE [LARGE SCALE GENOMIC DNA]</scope>
    <source>
        <strain evidence="6">Gh-67</strain>
    </source>
</reference>
<name>A0A1G8NJV6_9SPHI</name>
<dbReference type="Pfam" id="PF01734">
    <property type="entry name" value="Patatin"/>
    <property type="match status" value="1"/>
</dbReference>
<feature type="active site" description="Nucleophile" evidence="2">
    <location>
        <position position="57"/>
    </location>
</feature>
<dbReference type="InterPro" id="IPR016035">
    <property type="entry name" value="Acyl_Trfase/lysoPLipase"/>
</dbReference>
<dbReference type="InterPro" id="IPR002641">
    <property type="entry name" value="PNPLA_dom"/>
</dbReference>
<comment type="caution">
    <text evidence="2">Lacks conserved residue(s) required for the propagation of feature annotation.</text>
</comment>